<evidence type="ECO:0000313" key="17">
    <source>
        <dbReference type="EMBL" id="PWJ87018.1"/>
    </source>
</evidence>
<feature type="binding site" evidence="14">
    <location>
        <position position="151"/>
    </location>
    <ligand>
        <name>substrate</name>
    </ligand>
</feature>
<feature type="active site" description="Proton acceptor" evidence="15">
    <location>
        <position position="568"/>
    </location>
</feature>
<feature type="binding site" evidence="14">
    <location>
        <position position="293"/>
    </location>
    <ligand>
        <name>ATP</name>
        <dbReference type="ChEBI" id="CHEBI:30616"/>
    </ligand>
</feature>
<dbReference type="InterPro" id="IPR022896">
    <property type="entry name" value="TrioseP_Isoase_bac/euk"/>
</dbReference>
<feature type="binding site" evidence="14">
    <location>
        <begin position="21"/>
        <end position="23"/>
    </location>
    <ligand>
        <name>substrate</name>
    </ligand>
</feature>
<dbReference type="GO" id="GO:0043531">
    <property type="term" value="F:ADP binding"/>
    <property type="evidence" value="ECO:0007669"/>
    <property type="project" value="TreeGrafter"/>
</dbReference>
<evidence type="ECO:0000256" key="2">
    <source>
        <dbReference type="ARBA" id="ARBA00000642"/>
    </source>
</evidence>
<comment type="catalytic activity">
    <reaction evidence="1 15">
        <text>D-glyceraldehyde 3-phosphate = dihydroxyacetone phosphate</text>
        <dbReference type="Rhea" id="RHEA:18585"/>
        <dbReference type="ChEBI" id="CHEBI:57642"/>
        <dbReference type="ChEBI" id="CHEBI:59776"/>
        <dbReference type="EC" id="5.3.1.1"/>
    </reaction>
</comment>
<dbReference type="Proteomes" id="UP000245921">
    <property type="component" value="Unassembled WGS sequence"/>
</dbReference>
<keyword evidence="9 14" id="KW-0547">Nucleotide-binding</keyword>
<feature type="binding site" evidence="15">
    <location>
        <position position="614"/>
    </location>
    <ligand>
        <name>substrate</name>
    </ligand>
</feature>
<dbReference type="InterPro" id="IPR013785">
    <property type="entry name" value="Aldolase_TIM"/>
</dbReference>
<accession>A0AA45C4P0</accession>
<feature type="binding site" evidence="14">
    <location>
        <position position="118"/>
    </location>
    <ligand>
        <name>substrate</name>
    </ligand>
</feature>
<keyword evidence="6 15" id="KW-0312">Gluconeogenesis</keyword>
<dbReference type="HAMAP" id="MF_00145">
    <property type="entry name" value="Phosphoglyc_kinase"/>
    <property type="match status" value="1"/>
</dbReference>
<evidence type="ECO:0000256" key="12">
    <source>
        <dbReference type="ARBA" id="ARBA00023152"/>
    </source>
</evidence>
<evidence type="ECO:0000256" key="11">
    <source>
        <dbReference type="ARBA" id="ARBA00022840"/>
    </source>
</evidence>
<dbReference type="PRINTS" id="PR00477">
    <property type="entry name" value="PHGLYCKINASE"/>
</dbReference>
<comment type="caution">
    <text evidence="17">The sequence shown here is derived from an EMBL/GenBank/DDBJ whole genome shotgun (WGS) entry which is preliminary data.</text>
</comment>
<proteinExistence type="inferred from homology"/>
<dbReference type="InterPro" id="IPR000652">
    <property type="entry name" value="Triosephosphate_isomerase"/>
</dbReference>
<dbReference type="InterPro" id="IPR015824">
    <property type="entry name" value="Phosphoglycerate_kinase_N"/>
</dbReference>
<comment type="subcellular location">
    <subcellularLocation>
        <location evidence="3 14 16">Cytoplasm</location>
    </subcellularLocation>
</comment>
<protein>
    <recommendedName>
        <fullName evidence="14 15">Multifunctional fusion protein</fullName>
    </recommendedName>
    <domain>
        <recommendedName>
            <fullName evidence="15">Triosephosphate isomerase</fullName>
            <shortName evidence="15">TIM</shortName>
            <shortName evidence="15">TPI</shortName>
            <ecNumber evidence="15">5.3.1.1</ecNumber>
        </recommendedName>
        <alternativeName>
            <fullName evidence="15">Triose-phosphate isomerase</fullName>
        </alternativeName>
    </domain>
    <domain>
        <recommendedName>
            <fullName evidence="14">Phosphoglycerate kinase</fullName>
            <ecNumber evidence="14">2.7.2.3</ecNumber>
        </recommendedName>
    </domain>
</protein>
<evidence type="ECO:0000313" key="18">
    <source>
        <dbReference type="Proteomes" id="UP000245921"/>
    </source>
</evidence>
<evidence type="ECO:0000256" key="1">
    <source>
        <dbReference type="ARBA" id="ARBA00000474"/>
    </source>
</evidence>
<dbReference type="PROSITE" id="PS00111">
    <property type="entry name" value="PGLYCERATE_KINASE"/>
    <property type="match status" value="1"/>
</dbReference>
<evidence type="ECO:0000256" key="7">
    <source>
        <dbReference type="ARBA" id="ARBA00022490"/>
    </source>
</evidence>
<feature type="binding site" evidence="14">
    <location>
        <begin position="353"/>
        <end position="356"/>
    </location>
    <ligand>
        <name>ATP</name>
        <dbReference type="ChEBI" id="CHEBI:30616"/>
    </ligand>
</feature>
<dbReference type="InterPro" id="IPR035990">
    <property type="entry name" value="TIM_sf"/>
</dbReference>
<evidence type="ECO:0000256" key="6">
    <source>
        <dbReference type="ARBA" id="ARBA00022432"/>
    </source>
</evidence>
<evidence type="ECO:0000256" key="10">
    <source>
        <dbReference type="ARBA" id="ARBA00022777"/>
    </source>
</evidence>
<comment type="subunit">
    <text evidence="14">Monomer.</text>
</comment>
<feature type="binding site" evidence="14">
    <location>
        <begin position="59"/>
        <end position="62"/>
    </location>
    <ligand>
        <name>substrate</name>
    </ligand>
</feature>
<feature type="binding site" evidence="15">
    <location>
        <begin position="635"/>
        <end position="636"/>
    </location>
    <ligand>
        <name>substrate</name>
    </ligand>
</feature>
<comment type="function">
    <text evidence="15">Involved in the gluconeogenesis. Catalyzes stereospecifically the conversion of dihydroxyacetone phosphate (DHAP) to D-glyceraldehyde-3-phosphate (G3P).</text>
</comment>
<keyword evidence="7 14" id="KW-0963">Cytoplasm</keyword>
<dbReference type="Pfam" id="PF00162">
    <property type="entry name" value="PGK"/>
    <property type="match status" value="1"/>
</dbReference>
<dbReference type="InterPro" id="IPR020861">
    <property type="entry name" value="Triosephosphate_isomerase_AS"/>
</dbReference>
<evidence type="ECO:0000256" key="13">
    <source>
        <dbReference type="ARBA" id="ARBA00023235"/>
    </source>
</evidence>
<name>A0AA45C4P0_9BACT</name>
<evidence type="ECO:0000256" key="4">
    <source>
        <dbReference type="ARBA" id="ARBA00004680"/>
    </source>
</evidence>
<sequence length="655" mass="71826">MEKMTVKDIDFENKKVIMRVDFNVPIKEGKITDETRIKAALPTIKYVLEQNAKVILLSHLGRPKGEKKIEFSLAPVAKRLNELLDNEVLFVDETRGEKVETAVNKLKSGQVLVLENTRFEKGEKKNDAELATYWASLADIHVNDAFGTAHRAHASNVGIAQNIPSVAGFLMEKEIKFLGGVTTNPEKPYAVILGGAKVSDKIGVITNLLEKADKIFIGGAMMFTFLKAQGKEIGSSLYEEDKLDLAKDLLKKAEDNNVELILPIDAVVAQKLEAGLENRVVKMDDGIEKGWMGLDIGPETLKLFEEKLSGVKTVVWNGPMGVFEIEDFEKGTRGVAELIVELTDAGSVSVIGGGDSAAAAEKFGLAKKFSHVSTGGGASLELLEGKELPGVASIATKKKLTEKKFILAGNWKMNKNNSEAAAFVNKLIGKIGNEEKIDVILGVPFTSLEKIADITSGTNIKVSSQNMYFEESGAYTGEISPDMLKDINVTHVILGHSERRDIFGETNEIINKKIKKSLEKELTPIFCVGEHLEEREKGLIFNTIEKQIKEGLNEIEKDEINKIIIAYEPVWAIGTGKVATPAQAQEVHKYIRDLLSEMYGEEVAQKVTLLYGGSVKPSNYFGLFIQKDIDGGLVGGASLKEDFIDLANIMNELIK</sequence>
<keyword evidence="10 14" id="KW-0418">Kinase</keyword>
<dbReference type="GO" id="GO:0006096">
    <property type="term" value="P:glycolytic process"/>
    <property type="evidence" value="ECO:0007669"/>
    <property type="project" value="UniProtKB-UniRule"/>
</dbReference>
<evidence type="ECO:0000256" key="15">
    <source>
        <dbReference type="HAMAP-Rule" id="MF_00147"/>
    </source>
</evidence>
<keyword evidence="11 14" id="KW-0067">ATP-binding</keyword>
<dbReference type="GO" id="GO:0005524">
    <property type="term" value="F:ATP binding"/>
    <property type="evidence" value="ECO:0007669"/>
    <property type="project" value="UniProtKB-KW"/>
</dbReference>
<comment type="catalytic activity">
    <reaction evidence="2 14">
        <text>(2R)-3-phosphoglycerate + ATP = (2R)-3-phospho-glyceroyl phosphate + ADP</text>
        <dbReference type="Rhea" id="RHEA:14801"/>
        <dbReference type="ChEBI" id="CHEBI:30616"/>
        <dbReference type="ChEBI" id="CHEBI:57604"/>
        <dbReference type="ChEBI" id="CHEBI:58272"/>
        <dbReference type="ChEBI" id="CHEBI:456216"/>
        <dbReference type="EC" id="2.7.2.3"/>
    </reaction>
</comment>
<organism evidence="17 18">
    <name type="scientific">Oceanotoga teriensis</name>
    <dbReference type="NCBI Taxonomy" id="515440"/>
    <lineage>
        <taxon>Bacteria</taxon>
        <taxon>Thermotogati</taxon>
        <taxon>Thermotogota</taxon>
        <taxon>Thermotogae</taxon>
        <taxon>Petrotogales</taxon>
        <taxon>Petrotogaceae</taxon>
        <taxon>Oceanotoga</taxon>
    </lineage>
</organism>
<feature type="binding site" evidence="15">
    <location>
        <position position="574"/>
    </location>
    <ligand>
        <name>substrate</name>
    </ligand>
</feature>
<dbReference type="CDD" id="cd00311">
    <property type="entry name" value="TIM"/>
    <property type="match status" value="1"/>
</dbReference>
<evidence type="ECO:0000256" key="14">
    <source>
        <dbReference type="HAMAP-Rule" id="MF_00145"/>
    </source>
</evidence>
<keyword evidence="8 14" id="KW-0808">Transferase</keyword>
<keyword evidence="13 15" id="KW-0413">Isomerase</keyword>
<evidence type="ECO:0000256" key="16">
    <source>
        <dbReference type="RuleBase" id="RU000695"/>
    </source>
</evidence>
<dbReference type="PROSITE" id="PS00171">
    <property type="entry name" value="TIM_1"/>
    <property type="match status" value="1"/>
</dbReference>
<dbReference type="Gene3D" id="3.40.50.1260">
    <property type="entry name" value="Phosphoglycerate kinase, N-terminal domain"/>
    <property type="match status" value="2"/>
</dbReference>
<dbReference type="FunFam" id="3.40.50.1260:FF:000008">
    <property type="entry name" value="Phosphoglycerate kinase"/>
    <property type="match status" value="1"/>
</dbReference>
<dbReference type="SUPFAM" id="SSF51351">
    <property type="entry name" value="Triosephosphate isomerase (TIM)"/>
    <property type="match status" value="1"/>
</dbReference>
<dbReference type="NCBIfam" id="NF010569">
    <property type="entry name" value="PRK13962.1"/>
    <property type="match status" value="1"/>
</dbReference>
<comment type="similarity">
    <text evidence="15">Belongs to the triosephosphate isomerase family.</text>
</comment>
<comment type="subunit">
    <text evidence="15">Homodimer.</text>
</comment>
<reference evidence="17 18" key="1">
    <citation type="submission" date="2018-05" db="EMBL/GenBank/DDBJ databases">
        <title>Genomic Encyclopedia of Type Strains, Phase IV (KMG-IV): sequencing the most valuable type-strain genomes for metagenomic binning, comparative biology and taxonomic classification.</title>
        <authorList>
            <person name="Goeker M."/>
        </authorList>
    </citation>
    <scope>NUCLEOTIDE SEQUENCE [LARGE SCALE GENOMIC DNA]</scope>
    <source>
        <strain evidence="17 18">DSM 24906</strain>
    </source>
</reference>
<feature type="active site" description="Electrophile" evidence="15">
    <location>
        <position position="496"/>
    </location>
</feature>
<dbReference type="EMBL" id="QGGI01000027">
    <property type="protein sequence ID" value="PWJ87018.1"/>
    <property type="molecule type" value="Genomic_DNA"/>
</dbReference>
<evidence type="ECO:0000256" key="8">
    <source>
        <dbReference type="ARBA" id="ARBA00022679"/>
    </source>
</evidence>
<gene>
    <name evidence="15" type="primary">tpiA</name>
    <name evidence="14" type="synonym">pgk</name>
    <name evidence="17" type="ORF">C7380_12723</name>
</gene>
<comment type="pathway">
    <text evidence="4 15">Carbohydrate degradation; glycolysis; D-glyceraldehyde 3-phosphate from glycerone phosphate: step 1/1.</text>
</comment>
<keyword evidence="12 14" id="KW-0324">Glycolysis</keyword>
<comment type="similarity">
    <text evidence="14">Belongs to the phosphoglycerate kinase family.</text>
</comment>
<dbReference type="CDD" id="cd00318">
    <property type="entry name" value="Phosphoglycerate_kinase"/>
    <property type="match status" value="1"/>
</dbReference>
<dbReference type="SUPFAM" id="SSF53748">
    <property type="entry name" value="Phosphoglycerate kinase"/>
    <property type="match status" value="1"/>
</dbReference>
<dbReference type="Pfam" id="PF00121">
    <property type="entry name" value="TIM"/>
    <property type="match status" value="1"/>
</dbReference>
<comment type="pathway">
    <text evidence="15">Carbohydrate biosynthesis; gluconeogenesis.</text>
</comment>
<evidence type="ECO:0000256" key="5">
    <source>
        <dbReference type="ARBA" id="ARBA00004838"/>
    </source>
</evidence>
<dbReference type="RefSeq" id="WP_109606480.1">
    <property type="nucleotide sequence ID" value="NZ_QGGI01000027.1"/>
</dbReference>
<dbReference type="FunFam" id="3.20.20.70:FF:000016">
    <property type="entry name" value="Triosephosphate isomerase"/>
    <property type="match status" value="1"/>
</dbReference>
<dbReference type="InterPro" id="IPR015911">
    <property type="entry name" value="Phosphoglycerate_kinase_CS"/>
</dbReference>
<keyword evidence="18" id="KW-1185">Reference proteome</keyword>
<feature type="binding site" evidence="14">
    <location>
        <position position="201"/>
    </location>
    <ligand>
        <name>ATP</name>
        <dbReference type="ChEBI" id="CHEBI:30616"/>
    </ligand>
</feature>
<dbReference type="GO" id="GO:0004807">
    <property type="term" value="F:triose-phosphate isomerase activity"/>
    <property type="evidence" value="ECO:0007669"/>
    <property type="project" value="UniProtKB-UniRule"/>
</dbReference>
<dbReference type="EC" id="2.7.2.3" evidence="14"/>
<evidence type="ECO:0000256" key="9">
    <source>
        <dbReference type="ARBA" id="ARBA00022741"/>
    </source>
</evidence>
<dbReference type="GO" id="GO:0006094">
    <property type="term" value="P:gluconeogenesis"/>
    <property type="evidence" value="ECO:0007669"/>
    <property type="project" value="UniProtKB-UniRule"/>
</dbReference>
<feature type="binding site" evidence="14">
    <location>
        <position position="36"/>
    </location>
    <ligand>
        <name>substrate</name>
    </ligand>
</feature>
<dbReference type="GO" id="GO:0005829">
    <property type="term" value="C:cytosol"/>
    <property type="evidence" value="ECO:0007669"/>
    <property type="project" value="TreeGrafter"/>
</dbReference>
<comment type="pathway">
    <text evidence="5 14 16">Carbohydrate degradation; glycolysis; pyruvate from D-glyceraldehyde 3-phosphate: step 2/5.</text>
</comment>
<dbReference type="InterPro" id="IPR036043">
    <property type="entry name" value="Phosphoglycerate_kinase_sf"/>
</dbReference>
<dbReference type="FunFam" id="3.40.50.1260:FF:000007">
    <property type="entry name" value="Phosphoglycerate kinase"/>
    <property type="match status" value="1"/>
</dbReference>
<evidence type="ECO:0000256" key="3">
    <source>
        <dbReference type="ARBA" id="ARBA00004496"/>
    </source>
</evidence>
<dbReference type="InterPro" id="IPR001576">
    <property type="entry name" value="Phosphoglycerate_kinase"/>
</dbReference>
<dbReference type="NCBIfam" id="TIGR00419">
    <property type="entry name" value="tim"/>
    <property type="match status" value="1"/>
</dbReference>
<dbReference type="PANTHER" id="PTHR11406">
    <property type="entry name" value="PHOSPHOGLYCERATE KINASE"/>
    <property type="match status" value="1"/>
</dbReference>
<dbReference type="PANTHER" id="PTHR11406:SF23">
    <property type="entry name" value="PHOSPHOGLYCERATE KINASE 1, CHLOROPLASTIC-RELATED"/>
    <property type="match status" value="1"/>
</dbReference>
<feature type="binding site" evidence="14">
    <location>
        <position position="324"/>
    </location>
    <ligand>
        <name>ATP</name>
        <dbReference type="ChEBI" id="CHEBI:30616"/>
    </ligand>
</feature>
<dbReference type="AlphaFoldDB" id="A0AA45C4P0"/>
<dbReference type="Gene3D" id="3.20.20.70">
    <property type="entry name" value="Aldolase class I"/>
    <property type="match status" value="1"/>
</dbReference>
<dbReference type="PROSITE" id="PS51440">
    <property type="entry name" value="TIM_2"/>
    <property type="match status" value="1"/>
</dbReference>
<dbReference type="HAMAP" id="MF_00147_B">
    <property type="entry name" value="TIM_B"/>
    <property type="match status" value="1"/>
</dbReference>
<feature type="binding site" evidence="15">
    <location>
        <begin position="410"/>
        <end position="412"/>
    </location>
    <ligand>
        <name>substrate</name>
    </ligand>
</feature>
<dbReference type="GO" id="GO:0004618">
    <property type="term" value="F:phosphoglycerate kinase activity"/>
    <property type="evidence" value="ECO:0007669"/>
    <property type="project" value="UniProtKB-UniRule"/>
</dbReference>
<dbReference type="EC" id="5.3.1.1" evidence="15"/>